<evidence type="ECO:0000256" key="6">
    <source>
        <dbReference type="ARBA" id="ARBA00023310"/>
    </source>
</evidence>
<dbReference type="InterPro" id="IPR026015">
    <property type="entry name" value="ATP_synth_OSCP/delta_N_sf"/>
</dbReference>
<evidence type="ECO:0000256" key="2">
    <source>
        <dbReference type="ARBA" id="ARBA00022448"/>
    </source>
</evidence>
<gene>
    <name evidence="7" type="primary">atpH</name>
    <name evidence="8" type="ORF">RU97_GL000322</name>
</gene>
<keyword evidence="7" id="KW-0139">CF(1)</keyword>
<dbReference type="GO" id="GO:0045259">
    <property type="term" value="C:proton-transporting ATP synthase complex"/>
    <property type="evidence" value="ECO:0007669"/>
    <property type="project" value="UniProtKB-KW"/>
</dbReference>
<dbReference type="Gene3D" id="1.10.520.20">
    <property type="entry name" value="N-terminal domain of the delta subunit of the F1F0-ATP synthase"/>
    <property type="match status" value="1"/>
</dbReference>
<dbReference type="GO" id="GO:0046933">
    <property type="term" value="F:proton-transporting ATP synthase activity, rotational mechanism"/>
    <property type="evidence" value="ECO:0007669"/>
    <property type="project" value="UniProtKB-UniRule"/>
</dbReference>
<keyword evidence="7" id="KW-1003">Cell membrane</keyword>
<keyword evidence="9" id="KW-1185">Reference proteome</keyword>
<evidence type="ECO:0000256" key="5">
    <source>
        <dbReference type="ARBA" id="ARBA00023136"/>
    </source>
</evidence>
<evidence type="ECO:0000313" key="8">
    <source>
        <dbReference type="EMBL" id="OJG20089.1"/>
    </source>
</evidence>
<evidence type="ECO:0000256" key="4">
    <source>
        <dbReference type="ARBA" id="ARBA00023065"/>
    </source>
</evidence>
<keyword evidence="2 7" id="KW-0813">Transport</keyword>
<dbReference type="STRING" id="214095.RU97_GL000322"/>
<comment type="subcellular location">
    <subcellularLocation>
        <location evidence="7">Cell membrane</location>
        <topology evidence="7">Peripheral membrane protein</topology>
    </subcellularLocation>
    <subcellularLocation>
        <location evidence="1">Membrane</location>
    </subcellularLocation>
</comment>
<keyword evidence="3 7" id="KW-0375">Hydrogen ion transport</keyword>
<evidence type="ECO:0000313" key="9">
    <source>
        <dbReference type="Proteomes" id="UP000181884"/>
    </source>
</evidence>
<dbReference type="SUPFAM" id="SSF47928">
    <property type="entry name" value="N-terminal domain of the delta subunit of the F1F0-ATP synthase"/>
    <property type="match status" value="1"/>
</dbReference>
<keyword evidence="4 7" id="KW-0406">Ion transport</keyword>
<dbReference type="HAMAP" id="MF_01416">
    <property type="entry name" value="ATP_synth_delta_bact"/>
    <property type="match status" value="1"/>
</dbReference>
<protein>
    <recommendedName>
        <fullName evidence="7">ATP synthase subunit delta</fullName>
    </recommendedName>
    <alternativeName>
        <fullName evidence="7">ATP synthase F(1) sector subunit delta</fullName>
    </alternativeName>
    <alternativeName>
        <fullName evidence="7">F-type ATPase subunit delta</fullName>
        <shortName evidence="7">F-ATPase subunit delta</shortName>
    </alternativeName>
</protein>
<keyword evidence="5 7" id="KW-0472">Membrane</keyword>
<name>A0A1L8RJZ3_9ENTE</name>
<evidence type="ECO:0000256" key="3">
    <source>
        <dbReference type="ARBA" id="ARBA00022781"/>
    </source>
</evidence>
<dbReference type="PANTHER" id="PTHR11910">
    <property type="entry name" value="ATP SYNTHASE DELTA CHAIN"/>
    <property type="match status" value="1"/>
</dbReference>
<dbReference type="GO" id="GO:0005886">
    <property type="term" value="C:plasma membrane"/>
    <property type="evidence" value="ECO:0007669"/>
    <property type="project" value="UniProtKB-SubCell"/>
</dbReference>
<dbReference type="EMBL" id="JXKH01000001">
    <property type="protein sequence ID" value="OJG20089.1"/>
    <property type="molecule type" value="Genomic_DNA"/>
</dbReference>
<dbReference type="InterPro" id="IPR000711">
    <property type="entry name" value="ATPase_OSCP/dsu"/>
</dbReference>
<evidence type="ECO:0000256" key="1">
    <source>
        <dbReference type="ARBA" id="ARBA00004370"/>
    </source>
</evidence>
<dbReference type="NCBIfam" id="TIGR01145">
    <property type="entry name" value="ATP_synt_delta"/>
    <property type="match status" value="1"/>
</dbReference>
<comment type="similarity">
    <text evidence="7">Belongs to the ATPase delta chain family.</text>
</comment>
<dbReference type="AlphaFoldDB" id="A0A1L8RJZ3"/>
<proteinExistence type="inferred from homology"/>
<comment type="caution">
    <text evidence="8">The sequence shown here is derived from an EMBL/GenBank/DDBJ whole genome shotgun (WGS) entry which is preliminary data.</text>
</comment>
<dbReference type="PRINTS" id="PR00125">
    <property type="entry name" value="ATPASEDELTA"/>
</dbReference>
<reference evidence="8 9" key="1">
    <citation type="submission" date="2014-12" db="EMBL/GenBank/DDBJ databases">
        <title>Draft genome sequences of 29 type strains of Enterococci.</title>
        <authorList>
            <person name="Zhong Z."/>
            <person name="Sun Z."/>
            <person name="Liu W."/>
            <person name="Zhang W."/>
            <person name="Zhang H."/>
        </authorList>
    </citation>
    <scope>NUCLEOTIDE SEQUENCE [LARGE SCALE GENOMIC DNA]</scope>
    <source>
        <strain evidence="8 9">DSM 17029</strain>
    </source>
</reference>
<evidence type="ECO:0000256" key="7">
    <source>
        <dbReference type="HAMAP-Rule" id="MF_01416"/>
    </source>
</evidence>
<dbReference type="Pfam" id="PF00213">
    <property type="entry name" value="OSCP"/>
    <property type="match status" value="1"/>
</dbReference>
<keyword evidence="6 7" id="KW-0066">ATP synthesis</keyword>
<comment type="function">
    <text evidence="7">This protein is part of the stalk that links CF(0) to CF(1). It either transmits conformational changes from CF(0) to CF(1) or is implicated in proton conduction.</text>
</comment>
<comment type="function">
    <text evidence="7">F(1)F(0) ATP synthase produces ATP from ADP in the presence of a proton or sodium gradient. F-type ATPases consist of two structural domains, F(1) containing the extramembraneous catalytic core and F(0) containing the membrane proton channel, linked together by a central stalk and a peripheral stalk. During catalysis, ATP synthesis in the catalytic domain of F(1) is coupled via a rotary mechanism of the central stalk subunits to proton translocation.</text>
</comment>
<organism evidence="8 9">
    <name type="scientific">Enterococcus canis</name>
    <dbReference type="NCBI Taxonomy" id="214095"/>
    <lineage>
        <taxon>Bacteria</taxon>
        <taxon>Bacillati</taxon>
        <taxon>Bacillota</taxon>
        <taxon>Bacilli</taxon>
        <taxon>Lactobacillales</taxon>
        <taxon>Enterococcaceae</taxon>
        <taxon>Enterococcus</taxon>
    </lineage>
</organism>
<accession>A0A1L8RJZ3</accession>
<dbReference type="Proteomes" id="UP000181884">
    <property type="component" value="Unassembled WGS sequence"/>
</dbReference>
<sequence length="163" mass="18421">MAQAEQQTEPVYQELMRLRAIFQEIPEIGGILTDNRLEPDQKAHVVQPLLENFDGIVHNFIGVVYNYNRMNDIPLMIAEYERRYDDFNGVILGKVTTAVPLAPEQKEQIAANFAQRLGYEKAELAEEVDESIIGGVIVEANYHVVDGSLKTQLAKIHEVLKQA</sequence>